<dbReference type="PROSITE" id="PS51833">
    <property type="entry name" value="HDOD"/>
    <property type="match status" value="1"/>
</dbReference>
<dbReference type="SUPFAM" id="SSF109604">
    <property type="entry name" value="HD-domain/PDEase-like"/>
    <property type="match status" value="1"/>
</dbReference>
<dbReference type="Gene3D" id="1.10.3210.10">
    <property type="entry name" value="Hypothetical protein af1432"/>
    <property type="match status" value="1"/>
</dbReference>
<dbReference type="RefSeq" id="WP_044837720.1">
    <property type="nucleotide sequence ID" value="NZ_CP059733.1"/>
</dbReference>
<dbReference type="InterPro" id="IPR052340">
    <property type="entry name" value="RNase_Y/CdgJ"/>
</dbReference>
<dbReference type="PANTHER" id="PTHR33525">
    <property type="match status" value="1"/>
</dbReference>
<dbReference type="EMBL" id="CP059733">
    <property type="protein sequence ID" value="WDE06064.1"/>
    <property type="molecule type" value="Genomic_DNA"/>
</dbReference>
<keyword evidence="3" id="KW-1185">Reference proteome</keyword>
<name>A0AAE9Z4U6_9GAMM</name>
<dbReference type="InterPro" id="IPR013976">
    <property type="entry name" value="HDOD"/>
</dbReference>
<reference evidence="2 3" key="1">
    <citation type="journal article" date="2015" name="Genome Announc.">
        <title>Draft Genome Sequences of Marine Isolates of Thalassomonas viridans and Thalassomonas actiniarum.</title>
        <authorList>
            <person name="Olonade I."/>
            <person name="van Zyl L.J."/>
            <person name="Trindade M."/>
        </authorList>
    </citation>
    <scope>NUCLEOTIDE SEQUENCE [LARGE SCALE GENOMIC DNA]</scope>
    <source>
        <strain evidence="2 3">XOM25</strain>
    </source>
</reference>
<proteinExistence type="predicted"/>
<sequence length="280" mass="31569">MIQVDDKVLADIDRGFSVPAQPELLLKLQKLMSVREPDINQIADTIAQDVAVSATILKTINSPLYGLARSISDIKKSVRYIGLAGITTLVTSSLLKRSFKDKKASIPMDDFWNNSSNIANSAVFIAKQLKKKISSEKLFTLGLFHDCGIPVMAMKYENYRSTLAQAEQTPAETLPDIEEKAYNVTHATIGYYVATSWRLPVDICQLILRHHEREYLHKLDGSADQVCFAILKLAENIVYKHKHFRESADWPYVRDSVLTVLNIDEDDIADLTEDLNEQLI</sequence>
<accession>A0AAE9Z4U6</accession>
<dbReference type="Pfam" id="PF08668">
    <property type="entry name" value="HDOD"/>
    <property type="match status" value="1"/>
</dbReference>
<dbReference type="Proteomes" id="UP000032352">
    <property type="component" value="Chromosome"/>
</dbReference>
<dbReference type="PANTHER" id="PTHR33525:SF6">
    <property type="entry name" value="HDOD DOMAIN-CONTAINING PROTEIN"/>
    <property type="match status" value="1"/>
</dbReference>
<organism evidence="2 3">
    <name type="scientific">Thalassomonas viridans</name>
    <dbReference type="NCBI Taxonomy" id="137584"/>
    <lineage>
        <taxon>Bacteria</taxon>
        <taxon>Pseudomonadati</taxon>
        <taxon>Pseudomonadota</taxon>
        <taxon>Gammaproteobacteria</taxon>
        <taxon>Alteromonadales</taxon>
        <taxon>Colwelliaceae</taxon>
        <taxon>Thalassomonas</taxon>
    </lineage>
</organism>
<evidence type="ECO:0000313" key="2">
    <source>
        <dbReference type="EMBL" id="WDE06064.1"/>
    </source>
</evidence>
<gene>
    <name evidence="2" type="ORF">SG34_003810</name>
</gene>
<evidence type="ECO:0000259" key="1">
    <source>
        <dbReference type="PROSITE" id="PS51833"/>
    </source>
</evidence>
<dbReference type="AlphaFoldDB" id="A0AAE9Z4U6"/>
<evidence type="ECO:0000313" key="3">
    <source>
        <dbReference type="Proteomes" id="UP000032352"/>
    </source>
</evidence>
<reference evidence="2 3" key="2">
    <citation type="journal article" date="2022" name="Mar. Drugs">
        <title>Bioassay-Guided Fractionation Leads to the Detection of Cholic Acid Generated by the Rare Thalassomonas sp.</title>
        <authorList>
            <person name="Pheiffer F."/>
            <person name="Schneider Y.K."/>
            <person name="Hansen E.H."/>
            <person name="Andersen J.H."/>
            <person name="Isaksson J."/>
            <person name="Busche T."/>
            <person name="R C."/>
            <person name="Kalinowski J."/>
            <person name="Zyl L.V."/>
            <person name="Trindade M."/>
        </authorList>
    </citation>
    <scope>NUCLEOTIDE SEQUENCE [LARGE SCALE GENOMIC DNA]</scope>
    <source>
        <strain evidence="2 3">XOM25</strain>
    </source>
</reference>
<dbReference type="KEGG" id="tvd:SG34_003810"/>
<protein>
    <submittedName>
        <fullName evidence="2">HDOD domain-containing protein</fullName>
    </submittedName>
</protein>
<feature type="domain" description="HDOD" evidence="1">
    <location>
        <begin position="18"/>
        <end position="213"/>
    </location>
</feature>